<proteinExistence type="predicted"/>
<sequence length="78" mass="7974">MIARLAIADPGRSRSGVAARCEVAAAVVASAALVRGAVQVRSLQRFAAINCAGASQRMGEVTAMVPGTAFQSRLATCR</sequence>
<name>A0A1A9MEZ7_9XANT</name>
<accession>A0A1A9MEZ7</accession>
<dbReference type="AlphaFoldDB" id="A0A1A9MEZ7"/>
<reference evidence="1 2" key="1">
    <citation type="submission" date="2016-05" db="EMBL/GenBank/DDBJ databases">
        <title>Pathogenic, phenotypic and molecular characterisation of Xanthomonas nasturtii sp. nov. and Xanthomonas floridensis sp. nov., new species of Xanthomonas associated with watercress production in Florida.</title>
        <authorList>
            <person name="Vicente J.G."/>
            <person name="Rothwell S."/>
            <person name="Holub E.B."/>
            <person name="Studholme D.J."/>
        </authorList>
    </citation>
    <scope>NUCLEOTIDE SEQUENCE [LARGE SCALE GENOMIC DNA]</scope>
    <source>
        <strain evidence="1 2">WHRI 8848</strain>
    </source>
</reference>
<organism evidence="1 2">
    <name type="scientific">Xanthomonas floridensis</name>
    <dbReference type="NCBI Taxonomy" id="1843580"/>
    <lineage>
        <taxon>Bacteria</taxon>
        <taxon>Pseudomonadati</taxon>
        <taxon>Pseudomonadota</taxon>
        <taxon>Gammaproteobacteria</taxon>
        <taxon>Lysobacterales</taxon>
        <taxon>Lysobacteraceae</taxon>
        <taxon>Xanthomonas</taxon>
    </lineage>
</organism>
<evidence type="ECO:0000313" key="2">
    <source>
        <dbReference type="Proteomes" id="UP000077659"/>
    </source>
</evidence>
<dbReference type="Proteomes" id="UP000077659">
    <property type="component" value="Unassembled WGS sequence"/>
</dbReference>
<comment type="caution">
    <text evidence="1">The sequence shown here is derived from an EMBL/GenBank/DDBJ whole genome shotgun (WGS) entry which is preliminary data.</text>
</comment>
<protein>
    <submittedName>
        <fullName evidence="1">Uncharacterized protein</fullName>
    </submittedName>
</protein>
<dbReference type="EMBL" id="LXNG01000009">
    <property type="protein sequence ID" value="OAG68416.1"/>
    <property type="molecule type" value="Genomic_DNA"/>
</dbReference>
<evidence type="ECO:0000313" key="1">
    <source>
        <dbReference type="EMBL" id="OAG68416.1"/>
    </source>
</evidence>
<gene>
    <name evidence="1" type="ORF">A7D17_14170</name>
</gene>
<dbReference type="STRING" id="1843580.A7D17_14170"/>